<reference evidence="1" key="1">
    <citation type="submission" date="2020-08" db="EMBL/GenBank/DDBJ databases">
        <title>Genomic Encyclopedia of Type Strains, Phase IV (KMG-IV): sequencing the most valuable type-strain genomes for metagenomic binning, comparative biology and taxonomic classification.</title>
        <authorList>
            <person name="Goeker M."/>
        </authorList>
    </citation>
    <scope>NUCLEOTIDE SEQUENCE [LARGE SCALE GENOMIC DNA]</scope>
    <source>
        <strain evidence="1">DSM 105040</strain>
    </source>
</reference>
<dbReference type="EMBL" id="JACIEQ010000001">
    <property type="protein sequence ID" value="MBB4020281.1"/>
    <property type="molecule type" value="Genomic_DNA"/>
</dbReference>
<dbReference type="AlphaFoldDB" id="A0A840C334"/>
<organism evidence="1 2">
    <name type="scientific">Actibacterium naphthalenivorans</name>
    <dbReference type="NCBI Taxonomy" id="1614693"/>
    <lineage>
        <taxon>Bacteria</taxon>
        <taxon>Pseudomonadati</taxon>
        <taxon>Pseudomonadota</taxon>
        <taxon>Alphaproteobacteria</taxon>
        <taxon>Rhodobacterales</taxon>
        <taxon>Roseobacteraceae</taxon>
        <taxon>Actibacterium</taxon>
    </lineage>
</organism>
<keyword evidence="2" id="KW-1185">Reference proteome</keyword>
<accession>A0A840C334</accession>
<evidence type="ECO:0000313" key="2">
    <source>
        <dbReference type="Proteomes" id="UP000585681"/>
    </source>
</evidence>
<dbReference type="RefSeq" id="WP_157445535.1">
    <property type="nucleotide sequence ID" value="NZ_JACIEQ010000001.1"/>
</dbReference>
<comment type="caution">
    <text evidence="1">The sequence shown here is derived from an EMBL/GenBank/DDBJ whole genome shotgun (WGS) entry which is preliminary data.</text>
</comment>
<dbReference type="Proteomes" id="UP000585681">
    <property type="component" value="Unassembled WGS sequence"/>
</dbReference>
<proteinExistence type="predicted"/>
<protein>
    <submittedName>
        <fullName evidence="1">Uncharacterized protein</fullName>
    </submittedName>
</protein>
<sequence length="162" mass="18588">MDSPLTVADIIRADKQDVRIGKWETGPVPKAKFPLTRNKLSLGRGWKWRVVTFQALRQQFVVLVAINEEKEYYRATLAMKDGKTLKVICFHELHADHWNWHCHLIRGNVHETFPGVLRDKNLMSAWPVFTKRECTVPFNVTEESALTVAAARFRFAEGGGLL</sequence>
<gene>
    <name evidence="1" type="ORF">GGR17_000072</name>
</gene>
<name>A0A840C334_9RHOB</name>
<evidence type="ECO:0000313" key="1">
    <source>
        <dbReference type="EMBL" id="MBB4020281.1"/>
    </source>
</evidence>